<evidence type="ECO:0000256" key="11">
    <source>
        <dbReference type="ARBA" id="ARBA00023136"/>
    </source>
</evidence>
<evidence type="ECO:0000256" key="2">
    <source>
        <dbReference type="ARBA" id="ARBA00004323"/>
    </source>
</evidence>
<keyword evidence="9 13" id="KW-1133">Transmembrane helix</keyword>
<feature type="transmembrane region" description="Helical" evidence="13">
    <location>
        <begin position="291"/>
        <end position="311"/>
    </location>
</feature>
<evidence type="ECO:0000256" key="12">
    <source>
        <dbReference type="ARBA" id="ARBA00023211"/>
    </source>
</evidence>
<feature type="transmembrane region" description="Helical" evidence="13">
    <location>
        <begin position="265"/>
        <end position="285"/>
    </location>
</feature>
<dbReference type="GO" id="GO:0008378">
    <property type="term" value="F:galactosyltransferase activity"/>
    <property type="evidence" value="ECO:0007669"/>
    <property type="project" value="TreeGrafter"/>
</dbReference>
<comment type="cofactor">
    <cofactor evidence="1">
        <name>Mn(2+)</name>
        <dbReference type="ChEBI" id="CHEBI:29035"/>
    </cofactor>
</comment>
<dbReference type="UniPathway" id="UPA00378"/>
<dbReference type="Proteomes" id="UP000652761">
    <property type="component" value="Unassembled WGS sequence"/>
</dbReference>
<dbReference type="PANTHER" id="PTHR11214">
    <property type="entry name" value="BETA-1,3-N-ACETYLGLUCOSAMINYLTRANSFERASE"/>
    <property type="match status" value="1"/>
</dbReference>
<evidence type="ECO:0000313" key="14">
    <source>
        <dbReference type="EMBL" id="MQL69442.1"/>
    </source>
</evidence>
<dbReference type="InterPro" id="IPR002659">
    <property type="entry name" value="Glyco_trans_31"/>
</dbReference>
<comment type="subcellular location">
    <subcellularLocation>
        <location evidence="2">Golgi apparatus membrane</location>
        <topology evidence="2">Single-pass type II membrane protein</topology>
    </subcellularLocation>
</comment>
<comment type="pathway">
    <text evidence="3">Protein modification; protein glycosylation.</text>
</comment>
<evidence type="ECO:0000313" key="15">
    <source>
        <dbReference type="Proteomes" id="UP000652761"/>
    </source>
</evidence>
<keyword evidence="5" id="KW-0328">Glycosyltransferase</keyword>
<dbReference type="GO" id="GO:0000139">
    <property type="term" value="C:Golgi membrane"/>
    <property type="evidence" value="ECO:0007669"/>
    <property type="project" value="UniProtKB-SubCell"/>
</dbReference>
<comment type="caution">
    <text evidence="14">The sequence shown here is derived from an EMBL/GenBank/DDBJ whole genome shotgun (WGS) entry which is preliminary data.</text>
</comment>
<evidence type="ECO:0000256" key="1">
    <source>
        <dbReference type="ARBA" id="ARBA00001936"/>
    </source>
</evidence>
<evidence type="ECO:0008006" key="16">
    <source>
        <dbReference type="Google" id="ProtNLM"/>
    </source>
</evidence>
<evidence type="ECO:0000256" key="9">
    <source>
        <dbReference type="ARBA" id="ARBA00022989"/>
    </source>
</evidence>
<sequence>MVFHSRVILAARELAQTIVEAEMDLTLAKSQGYMRLNQSSYGKKFLAVIGVYTGFGRRLNRNTFRGSWMPRGDALNKLEERHCHTICNWSEFLYVFGNLGIGSPNRGDSLDRIIDEENRRTNDFLILEGHEEATDELPKKAKIFFSSAIETWDAEFYVKADDSINLDLGVLEGRLIEILQSHHGQTSAYVGCMKSGAVVNEFAPSPSHSQSQIWLCSPSQFAPSPSQSQFGISSLLPSAQRSVGLGACPSASPIVPSRRAFSTRVVVAVRVVFNHGVFVGIFVIFTGVFGIFLVFAGVFGVFGIFVIFHPFQIFRRLQSFRHLFRLRWHLPHLRFESSLTDQEHFLAFNPWSSTVEQEAVAKRYNPRWNTICTAEGETAIDLWAFHCISGLPIVGEPYEEVVLDDFHRDSTDGQGHYVLEFCYRYLLRVWHDLAKARHSASSADGTGDGSTSSTDRRVSLYTWVRYFYGGPFCYVNEFAQARGERHEMYEISREELSVSPHIFESPHQTENPWKLDEITHLAAYLAYWLCTFAMPFGDESLLRPE</sequence>
<evidence type="ECO:0000256" key="13">
    <source>
        <dbReference type="SAM" id="Phobius"/>
    </source>
</evidence>
<evidence type="ECO:0000256" key="10">
    <source>
        <dbReference type="ARBA" id="ARBA00023034"/>
    </source>
</evidence>
<feature type="non-terminal residue" evidence="14">
    <location>
        <position position="1"/>
    </location>
</feature>
<keyword evidence="6" id="KW-0808">Transferase</keyword>
<dbReference type="Pfam" id="PF01762">
    <property type="entry name" value="Galactosyl_T"/>
    <property type="match status" value="1"/>
</dbReference>
<evidence type="ECO:0000256" key="5">
    <source>
        <dbReference type="ARBA" id="ARBA00022676"/>
    </source>
</evidence>
<dbReference type="PANTHER" id="PTHR11214:SF124">
    <property type="entry name" value="HYDROXYPROLINE O-GALACTOSYLTRANSFERASE HPGT3"/>
    <property type="match status" value="1"/>
</dbReference>
<dbReference type="OrthoDB" id="1158011at2759"/>
<keyword evidence="12" id="KW-0464">Manganese</keyword>
<evidence type="ECO:0000256" key="8">
    <source>
        <dbReference type="ARBA" id="ARBA00022968"/>
    </source>
</evidence>
<dbReference type="EMBL" id="NMUH01000037">
    <property type="protein sequence ID" value="MQL69442.1"/>
    <property type="molecule type" value="Genomic_DNA"/>
</dbReference>
<proteinExistence type="inferred from homology"/>
<protein>
    <recommendedName>
        <fullName evidence="16">Hexosyltransferase</fullName>
    </recommendedName>
</protein>
<evidence type="ECO:0000256" key="4">
    <source>
        <dbReference type="ARBA" id="ARBA00008661"/>
    </source>
</evidence>
<accession>A0A843TAT8</accession>
<keyword evidence="15" id="KW-1185">Reference proteome</keyword>
<name>A0A843TAT8_COLES</name>
<keyword evidence="10" id="KW-0333">Golgi apparatus</keyword>
<evidence type="ECO:0000256" key="7">
    <source>
        <dbReference type="ARBA" id="ARBA00022692"/>
    </source>
</evidence>
<evidence type="ECO:0000256" key="3">
    <source>
        <dbReference type="ARBA" id="ARBA00004922"/>
    </source>
</evidence>
<organism evidence="14 15">
    <name type="scientific">Colocasia esculenta</name>
    <name type="common">Wild taro</name>
    <name type="synonym">Arum esculentum</name>
    <dbReference type="NCBI Taxonomy" id="4460"/>
    <lineage>
        <taxon>Eukaryota</taxon>
        <taxon>Viridiplantae</taxon>
        <taxon>Streptophyta</taxon>
        <taxon>Embryophyta</taxon>
        <taxon>Tracheophyta</taxon>
        <taxon>Spermatophyta</taxon>
        <taxon>Magnoliopsida</taxon>
        <taxon>Liliopsida</taxon>
        <taxon>Araceae</taxon>
        <taxon>Aroideae</taxon>
        <taxon>Colocasieae</taxon>
        <taxon>Colocasia</taxon>
    </lineage>
</organism>
<keyword evidence="7 13" id="KW-0812">Transmembrane</keyword>
<keyword evidence="8" id="KW-0735">Signal-anchor</keyword>
<gene>
    <name evidence="14" type="ORF">Taro_001746</name>
</gene>
<dbReference type="AlphaFoldDB" id="A0A843TAT8"/>
<comment type="similarity">
    <text evidence="4">Belongs to the glycosyltransferase 31 family.</text>
</comment>
<reference evidence="14" key="1">
    <citation type="submission" date="2017-07" db="EMBL/GenBank/DDBJ databases">
        <title>Taro Niue Genome Assembly and Annotation.</title>
        <authorList>
            <person name="Atibalentja N."/>
            <person name="Keating K."/>
            <person name="Fields C.J."/>
        </authorList>
    </citation>
    <scope>NUCLEOTIDE SEQUENCE</scope>
    <source>
        <strain evidence="14">Niue_2</strain>
        <tissue evidence="14">Leaf</tissue>
    </source>
</reference>
<keyword evidence="11 13" id="KW-0472">Membrane</keyword>
<evidence type="ECO:0000256" key="6">
    <source>
        <dbReference type="ARBA" id="ARBA00022679"/>
    </source>
</evidence>